<evidence type="ECO:0000313" key="13">
    <source>
        <dbReference type="Proteomes" id="UP000014500"/>
    </source>
</evidence>
<name>T1J1R7_STRMM</name>
<dbReference type="InterPro" id="IPR052260">
    <property type="entry name" value="Autophagy_Rcpt_SigReg"/>
</dbReference>
<evidence type="ECO:0000256" key="4">
    <source>
        <dbReference type="ARBA" id="ARBA00022723"/>
    </source>
</evidence>
<evidence type="ECO:0000313" key="12">
    <source>
        <dbReference type="EnsemblMetazoa" id="SMAR007489-PA"/>
    </source>
</evidence>
<dbReference type="AlphaFoldDB" id="T1J1R7"/>
<feature type="region of interest" description="Disordered" evidence="9">
    <location>
        <begin position="284"/>
        <end position="325"/>
    </location>
</feature>
<feature type="region of interest" description="Disordered" evidence="9">
    <location>
        <begin position="225"/>
        <end position="253"/>
    </location>
</feature>
<dbReference type="PROSITE" id="PS50135">
    <property type="entry name" value="ZF_ZZ_2"/>
    <property type="match status" value="1"/>
</dbReference>
<evidence type="ECO:0000259" key="11">
    <source>
        <dbReference type="PROSITE" id="PS51745"/>
    </source>
</evidence>
<dbReference type="PANTHER" id="PTHR15090">
    <property type="entry name" value="SEQUESTOSOME 1-RELATED"/>
    <property type="match status" value="1"/>
</dbReference>
<protein>
    <recommendedName>
        <fullName evidence="14">ZZ-type domain-containing protein</fullName>
    </recommendedName>
</protein>
<dbReference type="PANTHER" id="PTHR15090:SF0">
    <property type="entry name" value="SEQUESTOSOME-1"/>
    <property type="match status" value="1"/>
</dbReference>
<dbReference type="GO" id="GO:0005080">
    <property type="term" value="F:protein kinase C binding"/>
    <property type="evidence" value="ECO:0007669"/>
    <property type="project" value="TreeGrafter"/>
</dbReference>
<sequence length="537" mass="59917">MTSGLRGKSPDKLPSTIESSFLTSHCLVVEHSGTAILLYKSAATDRKHKTSIHGANLYTKEIKMADISIKSFYVRTDATTEIRRFAMPKEEAKNFNLLREKLLSIYNGASTKATLSKDDIALFWKDEEGDEVSISSDDELSFALKAKTEDVFKIHVRKIKVKSPSKCYHPGVVCDCCNKEIYGYRYKCMECPNFDLCSACENEGNHSEHSMMRMVSPGARFPHHWFRNRPQNSNRHPKWHKQENGGAGESGCKRPCDGRRARFGEPFHPYNLINRMWSAIGAQMPPQQQEQGQQGQQGQSPRAENNSNEASDSGATAPPNERTSTCHDEYLRNIGETVAAVLDPFGIDVSVDIENGGVRTVIARNKKSSEEKEKEKETKETQSSPDGETGVTENDAETQSEKQDETETEFVAAPTAMSTEDGWTCLGSELLEDSMRNLPELLAEFHVRNDEPLHREPHIASSVEQMMSMGFDNQGGWLTKLIELCHGDVTRVIDLLAQMGESNGPSRAFVEAFVALLEKHGGDTGRAVAIMRSMQEK</sequence>
<dbReference type="Pfam" id="PF16577">
    <property type="entry name" value="UBA_5"/>
    <property type="match status" value="1"/>
</dbReference>
<dbReference type="Pfam" id="PF00569">
    <property type="entry name" value="ZZ"/>
    <property type="match status" value="1"/>
</dbReference>
<organism evidence="12 13">
    <name type="scientific">Strigamia maritima</name>
    <name type="common">European centipede</name>
    <name type="synonym">Geophilus maritimus</name>
    <dbReference type="NCBI Taxonomy" id="126957"/>
    <lineage>
        <taxon>Eukaryota</taxon>
        <taxon>Metazoa</taxon>
        <taxon>Ecdysozoa</taxon>
        <taxon>Arthropoda</taxon>
        <taxon>Myriapoda</taxon>
        <taxon>Chilopoda</taxon>
        <taxon>Pleurostigmophora</taxon>
        <taxon>Geophilomorpha</taxon>
        <taxon>Linotaeniidae</taxon>
        <taxon>Strigamia</taxon>
    </lineage>
</organism>
<dbReference type="GO" id="GO:0044753">
    <property type="term" value="C:amphisome"/>
    <property type="evidence" value="ECO:0007669"/>
    <property type="project" value="TreeGrafter"/>
</dbReference>
<dbReference type="EMBL" id="JH431789">
    <property type="status" value="NOT_ANNOTATED_CDS"/>
    <property type="molecule type" value="Genomic_DNA"/>
</dbReference>
<dbReference type="CDD" id="cd02340">
    <property type="entry name" value="ZZ_NBR1_like"/>
    <property type="match status" value="1"/>
</dbReference>
<comment type="subcellular location">
    <subcellularLocation>
        <location evidence="2">Cytoplasm</location>
    </subcellularLocation>
    <subcellularLocation>
        <location evidence="1">Nucleus</location>
    </subcellularLocation>
</comment>
<dbReference type="GO" id="GO:0000423">
    <property type="term" value="P:mitophagy"/>
    <property type="evidence" value="ECO:0007669"/>
    <property type="project" value="TreeGrafter"/>
</dbReference>
<accession>T1J1R7</accession>
<evidence type="ECO:0000256" key="9">
    <source>
        <dbReference type="SAM" id="MobiDB-lite"/>
    </source>
</evidence>
<keyword evidence="7" id="KW-0539">Nucleus</keyword>
<evidence type="ECO:0000256" key="3">
    <source>
        <dbReference type="ARBA" id="ARBA00022490"/>
    </source>
</evidence>
<dbReference type="Proteomes" id="UP000014500">
    <property type="component" value="Unassembled WGS sequence"/>
</dbReference>
<dbReference type="EnsemblMetazoa" id="SMAR007489-RA">
    <property type="protein sequence ID" value="SMAR007489-PA"/>
    <property type="gene ID" value="SMAR007489"/>
</dbReference>
<feature type="region of interest" description="Disordered" evidence="9">
    <location>
        <begin position="364"/>
        <end position="410"/>
    </location>
</feature>
<dbReference type="PROSITE" id="PS01357">
    <property type="entry name" value="ZF_ZZ_1"/>
    <property type="match status" value="1"/>
</dbReference>
<feature type="compositionally biased region" description="Low complexity" evidence="9">
    <location>
        <begin position="287"/>
        <end position="299"/>
    </location>
</feature>
<dbReference type="PhylomeDB" id="T1J1R7"/>
<dbReference type="InterPro" id="IPR015940">
    <property type="entry name" value="UBA"/>
</dbReference>
<dbReference type="STRING" id="126957.T1J1R7"/>
<dbReference type="GO" id="GO:0016235">
    <property type="term" value="C:aggresome"/>
    <property type="evidence" value="ECO:0007669"/>
    <property type="project" value="TreeGrafter"/>
</dbReference>
<evidence type="ECO:0000256" key="2">
    <source>
        <dbReference type="ARBA" id="ARBA00004496"/>
    </source>
</evidence>
<dbReference type="SMART" id="SM00165">
    <property type="entry name" value="UBA"/>
    <property type="match status" value="1"/>
</dbReference>
<evidence type="ECO:0000256" key="7">
    <source>
        <dbReference type="ARBA" id="ARBA00023242"/>
    </source>
</evidence>
<dbReference type="Gene3D" id="3.10.20.90">
    <property type="entry name" value="Phosphatidylinositol 3-kinase Catalytic Subunit, Chain A, domain 1"/>
    <property type="match status" value="1"/>
</dbReference>
<evidence type="ECO:0000256" key="1">
    <source>
        <dbReference type="ARBA" id="ARBA00004123"/>
    </source>
</evidence>
<dbReference type="GO" id="GO:0070530">
    <property type="term" value="F:K63-linked polyubiquitin modification-dependent protein binding"/>
    <property type="evidence" value="ECO:0007669"/>
    <property type="project" value="TreeGrafter"/>
</dbReference>
<dbReference type="OMA" id="NCNGWLT"/>
<feature type="compositionally biased region" description="Basic and acidic residues" evidence="9">
    <location>
        <begin position="367"/>
        <end position="380"/>
    </location>
</feature>
<dbReference type="GO" id="GO:0008270">
    <property type="term" value="F:zinc ion binding"/>
    <property type="evidence" value="ECO:0007669"/>
    <property type="project" value="UniProtKB-KW"/>
</dbReference>
<dbReference type="InterPro" id="IPR053793">
    <property type="entry name" value="PB1-like"/>
</dbReference>
<reference evidence="12" key="2">
    <citation type="submission" date="2015-02" db="UniProtKB">
        <authorList>
            <consortium name="EnsemblMetazoa"/>
        </authorList>
    </citation>
    <scope>IDENTIFICATION</scope>
</reference>
<dbReference type="SUPFAM" id="SSF46934">
    <property type="entry name" value="UBA-like"/>
    <property type="match status" value="1"/>
</dbReference>
<dbReference type="GO" id="GO:0035973">
    <property type="term" value="P:aggrephagy"/>
    <property type="evidence" value="ECO:0007669"/>
    <property type="project" value="TreeGrafter"/>
</dbReference>
<dbReference type="InterPro" id="IPR000270">
    <property type="entry name" value="PB1_dom"/>
</dbReference>
<dbReference type="PROSITE" id="PS51745">
    <property type="entry name" value="PB1"/>
    <property type="match status" value="1"/>
</dbReference>
<evidence type="ECO:0008006" key="14">
    <source>
        <dbReference type="Google" id="ProtNLM"/>
    </source>
</evidence>
<dbReference type="InterPro" id="IPR043145">
    <property type="entry name" value="Znf_ZZ_sf"/>
</dbReference>
<keyword evidence="4" id="KW-0479">Metal-binding</keyword>
<keyword evidence="6" id="KW-0862">Zinc</keyword>
<evidence type="ECO:0000259" key="10">
    <source>
        <dbReference type="PROSITE" id="PS50135"/>
    </source>
</evidence>
<dbReference type="HOGENOM" id="CLU_038011_1_0_1"/>
<keyword evidence="5 8" id="KW-0863">Zinc-finger</keyword>
<dbReference type="SUPFAM" id="SSF54277">
    <property type="entry name" value="CAD &amp; PB1 domains"/>
    <property type="match status" value="1"/>
</dbReference>
<evidence type="ECO:0000256" key="8">
    <source>
        <dbReference type="PROSITE-ProRule" id="PRU00228"/>
    </source>
</evidence>
<dbReference type="Pfam" id="PF00564">
    <property type="entry name" value="PB1"/>
    <property type="match status" value="1"/>
</dbReference>
<proteinExistence type="predicted"/>
<dbReference type="GO" id="GO:0005634">
    <property type="term" value="C:nucleus"/>
    <property type="evidence" value="ECO:0007669"/>
    <property type="project" value="UniProtKB-SubCell"/>
</dbReference>
<evidence type="ECO:0000256" key="6">
    <source>
        <dbReference type="ARBA" id="ARBA00022833"/>
    </source>
</evidence>
<reference evidence="13" key="1">
    <citation type="submission" date="2011-05" db="EMBL/GenBank/DDBJ databases">
        <authorList>
            <person name="Richards S.R."/>
            <person name="Qu J."/>
            <person name="Jiang H."/>
            <person name="Jhangiani S.N."/>
            <person name="Agravi P."/>
            <person name="Goodspeed R."/>
            <person name="Gross S."/>
            <person name="Mandapat C."/>
            <person name="Jackson L."/>
            <person name="Mathew T."/>
            <person name="Pu L."/>
            <person name="Thornton R."/>
            <person name="Saada N."/>
            <person name="Wilczek-Boney K.B."/>
            <person name="Lee S."/>
            <person name="Kovar C."/>
            <person name="Wu Y."/>
            <person name="Scherer S.E."/>
            <person name="Worley K.C."/>
            <person name="Muzny D.M."/>
            <person name="Gibbs R."/>
        </authorList>
    </citation>
    <scope>NUCLEOTIDE SEQUENCE</scope>
    <source>
        <strain evidence="13">Brora</strain>
    </source>
</reference>
<dbReference type="InterPro" id="IPR033741">
    <property type="entry name" value="SQSTM_UBA"/>
</dbReference>
<feature type="domain" description="ZZ-type" evidence="10">
    <location>
        <begin position="169"/>
        <end position="219"/>
    </location>
</feature>
<dbReference type="Gene3D" id="3.30.60.90">
    <property type="match status" value="1"/>
</dbReference>
<dbReference type="Gene3D" id="1.10.8.10">
    <property type="entry name" value="DNA helicase RuvA subunit, C-terminal domain"/>
    <property type="match status" value="1"/>
</dbReference>
<feature type="compositionally biased region" description="Polar residues" evidence="9">
    <location>
        <begin position="300"/>
        <end position="314"/>
    </location>
</feature>
<keyword evidence="3" id="KW-0963">Cytoplasm</keyword>
<keyword evidence="13" id="KW-1185">Reference proteome</keyword>
<dbReference type="SUPFAM" id="SSF57850">
    <property type="entry name" value="RING/U-box"/>
    <property type="match status" value="1"/>
</dbReference>
<feature type="domain" description="PB1" evidence="11">
    <location>
        <begin position="66"/>
        <end position="159"/>
    </location>
</feature>
<dbReference type="InterPro" id="IPR000433">
    <property type="entry name" value="Znf_ZZ"/>
</dbReference>
<dbReference type="SMART" id="SM00291">
    <property type="entry name" value="ZnF_ZZ"/>
    <property type="match status" value="1"/>
</dbReference>
<dbReference type="FunFam" id="3.10.20.90:FF:000320">
    <property type="entry name" value="Predicted protein"/>
    <property type="match status" value="1"/>
</dbReference>
<dbReference type="GO" id="GO:0007032">
    <property type="term" value="P:endosome organization"/>
    <property type="evidence" value="ECO:0007669"/>
    <property type="project" value="TreeGrafter"/>
</dbReference>
<dbReference type="InterPro" id="IPR009060">
    <property type="entry name" value="UBA-like_sf"/>
</dbReference>
<dbReference type="eggNOG" id="KOG4582">
    <property type="taxonomic scope" value="Eukaryota"/>
</dbReference>
<dbReference type="SMART" id="SM00666">
    <property type="entry name" value="PB1"/>
    <property type="match status" value="1"/>
</dbReference>
<evidence type="ECO:0000256" key="5">
    <source>
        <dbReference type="ARBA" id="ARBA00022771"/>
    </source>
</evidence>